<accession>A0ACB0ZD30</accession>
<keyword evidence="2" id="KW-1185">Reference proteome</keyword>
<evidence type="ECO:0000313" key="2">
    <source>
        <dbReference type="Proteomes" id="UP001497535"/>
    </source>
</evidence>
<dbReference type="EMBL" id="CAVMJV010000031">
    <property type="protein sequence ID" value="CAK5076952.1"/>
    <property type="molecule type" value="Genomic_DNA"/>
</dbReference>
<sequence>MLYSFPNETKIDIFKCLNYQQLLAFKLSNVYFHNFVIKYEGEFAKEKFNMISLGYLGSDELPRFLIKPKAENFGSPLPKGLEEKFKNGFEYPIPLFLSCHGPDKEDLILETG</sequence>
<name>A0ACB0ZD30_MELEN</name>
<reference evidence="1" key="1">
    <citation type="submission" date="2023-11" db="EMBL/GenBank/DDBJ databases">
        <authorList>
            <person name="Poullet M."/>
        </authorList>
    </citation>
    <scope>NUCLEOTIDE SEQUENCE</scope>
    <source>
        <strain evidence="1">E1834</strain>
    </source>
</reference>
<organism evidence="1 2">
    <name type="scientific">Meloidogyne enterolobii</name>
    <name type="common">Root-knot nematode worm</name>
    <name type="synonym">Meloidogyne mayaguensis</name>
    <dbReference type="NCBI Taxonomy" id="390850"/>
    <lineage>
        <taxon>Eukaryota</taxon>
        <taxon>Metazoa</taxon>
        <taxon>Ecdysozoa</taxon>
        <taxon>Nematoda</taxon>
        <taxon>Chromadorea</taxon>
        <taxon>Rhabditida</taxon>
        <taxon>Tylenchina</taxon>
        <taxon>Tylenchomorpha</taxon>
        <taxon>Tylenchoidea</taxon>
        <taxon>Meloidogynidae</taxon>
        <taxon>Meloidogyninae</taxon>
        <taxon>Meloidogyne</taxon>
    </lineage>
</organism>
<protein>
    <submittedName>
        <fullName evidence="1">Uncharacterized protein</fullName>
    </submittedName>
</protein>
<comment type="caution">
    <text evidence="1">The sequence shown here is derived from an EMBL/GenBank/DDBJ whole genome shotgun (WGS) entry which is preliminary data.</text>
</comment>
<dbReference type="Proteomes" id="UP001497535">
    <property type="component" value="Unassembled WGS sequence"/>
</dbReference>
<proteinExistence type="predicted"/>
<gene>
    <name evidence="1" type="ORF">MENTE1834_LOCUS23830</name>
</gene>
<evidence type="ECO:0000313" key="1">
    <source>
        <dbReference type="EMBL" id="CAK5076952.1"/>
    </source>
</evidence>